<organism evidence="7">
    <name type="scientific">Arcella intermedia</name>
    <dbReference type="NCBI Taxonomy" id="1963864"/>
    <lineage>
        <taxon>Eukaryota</taxon>
        <taxon>Amoebozoa</taxon>
        <taxon>Tubulinea</taxon>
        <taxon>Elardia</taxon>
        <taxon>Arcellinida</taxon>
        <taxon>Sphaerothecina</taxon>
        <taxon>Arcellidae</taxon>
        <taxon>Arcella</taxon>
    </lineage>
</organism>
<dbReference type="EMBL" id="GIBP01008431">
    <property type="protein sequence ID" value="NDV37400.1"/>
    <property type="molecule type" value="Transcribed_RNA"/>
</dbReference>
<name>A0A6B2LKR4_9EUKA</name>
<evidence type="ECO:0000313" key="7">
    <source>
        <dbReference type="EMBL" id="NDV37400.1"/>
    </source>
</evidence>
<feature type="domain" description="MYND-type" evidence="6">
    <location>
        <begin position="139"/>
        <end position="176"/>
    </location>
</feature>
<dbReference type="InterPro" id="IPR002893">
    <property type="entry name" value="Znf_MYND"/>
</dbReference>
<accession>A0A6B2LKR4</accession>
<dbReference type="Gene3D" id="6.10.140.2220">
    <property type="match status" value="1"/>
</dbReference>
<reference evidence="7" key="1">
    <citation type="journal article" date="2020" name="J. Eukaryot. Microbiol.">
        <title>De novo Sequencing, Assembly and Annotation of the Transcriptome for the Free-Living Testate Amoeba Arcella intermedia.</title>
        <authorList>
            <person name="Ribeiro G.M."/>
            <person name="Porfirio-Sousa A.L."/>
            <person name="Maurer-Alcala X.X."/>
            <person name="Katz L.A."/>
            <person name="Lahr D.J.G."/>
        </authorList>
    </citation>
    <scope>NUCLEOTIDE SEQUENCE</scope>
</reference>
<evidence type="ECO:0000256" key="3">
    <source>
        <dbReference type="ARBA" id="ARBA00022833"/>
    </source>
</evidence>
<protein>
    <recommendedName>
        <fullName evidence="6">MYND-type domain-containing protein</fullName>
    </recommendedName>
</protein>
<proteinExistence type="predicted"/>
<dbReference type="PROSITE" id="PS01360">
    <property type="entry name" value="ZF_MYND_1"/>
    <property type="match status" value="1"/>
</dbReference>
<feature type="region of interest" description="Disordered" evidence="5">
    <location>
        <begin position="76"/>
        <end position="130"/>
    </location>
</feature>
<keyword evidence="1" id="KW-0479">Metal-binding</keyword>
<feature type="compositionally biased region" description="Basic and acidic residues" evidence="5">
    <location>
        <begin position="76"/>
        <end position="102"/>
    </location>
</feature>
<evidence type="ECO:0000256" key="4">
    <source>
        <dbReference type="PROSITE-ProRule" id="PRU00134"/>
    </source>
</evidence>
<dbReference type="GO" id="GO:0008270">
    <property type="term" value="F:zinc ion binding"/>
    <property type="evidence" value="ECO:0007669"/>
    <property type="project" value="UniProtKB-KW"/>
</dbReference>
<feature type="compositionally biased region" description="Low complexity" evidence="5">
    <location>
        <begin position="110"/>
        <end position="125"/>
    </location>
</feature>
<sequence>MFCCSLDDVMSKTLLPPYQEFINVVYEKGEPLAGEQITTNIYVFKDGKCTGFLTADPELQRLQQQKEADFIKQQEEARRIEEENKKKEAEIIKKESEIMKKMNEKKKKQQPAAQTQQEQPSQPKEVSQPKETPKVALLCQTCKSSSNLKQCGNCFKVAYCSRECQRIDWVHHKPICKK</sequence>
<dbReference type="SUPFAM" id="SSF144232">
    <property type="entry name" value="HIT/MYND zinc finger-like"/>
    <property type="match status" value="1"/>
</dbReference>
<keyword evidence="2 4" id="KW-0863">Zinc-finger</keyword>
<evidence type="ECO:0000256" key="1">
    <source>
        <dbReference type="ARBA" id="ARBA00022723"/>
    </source>
</evidence>
<evidence type="ECO:0000259" key="6">
    <source>
        <dbReference type="PROSITE" id="PS50865"/>
    </source>
</evidence>
<evidence type="ECO:0000256" key="2">
    <source>
        <dbReference type="ARBA" id="ARBA00022771"/>
    </source>
</evidence>
<evidence type="ECO:0000256" key="5">
    <source>
        <dbReference type="SAM" id="MobiDB-lite"/>
    </source>
</evidence>
<dbReference type="AlphaFoldDB" id="A0A6B2LKR4"/>
<keyword evidence="3" id="KW-0862">Zinc</keyword>
<dbReference type="Pfam" id="PF01753">
    <property type="entry name" value="zf-MYND"/>
    <property type="match status" value="1"/>
</dbReference>
<dbReference type="PROSITE" id="PS50865">
    <property type="entry name" value="ZF_MYND_2"/>
    <property type="match status" value="1"/>
</dbReference>